<gene>
    <name evidence="2" type="ORF">ACJMK2_023431</name>
</gene>
<organism evidence="2 3">
    <name type="scientific">Sinanodonta woodiana</name>
    <name type="common">Chinese pond mussel</name>
    <name type="synonym">Anodonta woodiana</name>
    <dbReference type="NCBI Taxonomy" id="1069815"/>
    <lineage>
        <taxon>Eukaryota</taxon>
        <taxon>Metazoa</taxon>
        <taxon>Spiralia</taxon>
        <taxon>Lophotrochozoa</taxon>
        <taxon>Mollusca</taxon>
        <taxon>Bivalvia</taxon>
        <taxon>Autobranchia</taxon>
        <taxon>Heteroconchia</taxon>
        <taxon>Palaeoheterodonta</taxon>
        <taxon>Unionida</taxon>
        <taxon>Unionoidea</taxon>
        <taxon>Unionidae</taxon>
        <taxon>Unioninae</taxon>
        <taxon>Sinanodonta</taxon>
    </lineage>
</organism>
<comment type="caution">
    <text evidence="2">The sequence shown here is derived from an EMBL/GenBank/DDBJ whole genome shotgun (WGS) entry which is preliminary data.</text>
</comment>
<accession>A0ABD3T550</accession>
<evidence type="ECO:0008006" key="4">
    <source>
        <dbReference type="Google" id="ProtNLM"/>
    </source>
</evidence>
<feature type="transmembrane region" description="Helical" evidence="1">
    <location>
        <begin position="9"/>
        <end position="29"/>
    </location>
</feature>
<proteinExistence type="predicted"/>
<dbReference type="InterPro" id="IPR034441">
    <property type="entry name" value="Bursicon_suB"/>
</dbReference>
<keyword evidence="1" id="KW-0472">Membrane</keyword>
<name>A0ABD3T550_SINWO</name>
<dbReference type="Gene3D" id="2.10.90.10">
    <property type="entry name" value="Cystine-knot cytokines"/>
    <property type="match status" value="1"/>
</dbReference>
<reference evidence="2 3" key="1">
    <citation type="submission" date="2024-11" db="EMBL/GenBank/DDBJ databases">
        <title>Chromosome-level genome assembly of the freshwater bivalve Anodonta woodiana.</title>
        <authorList>
            <person name="Chen X."/>
        </authorList>
    </citation>
    <scope>NUCLEOTIDE SEQUENCE [LARGE SCALE GENOMIC DNA]</scope>
    <source>
        <strain evidence="2">MN2024</strain>
        <tissue evidence="2">Gills</tissue>
    </source>
</reference>
<evidence type="ECO:0000313" key="2">
    <source>
        <dbReference type="EMBL" id="KAL3831715.1"/>
    </source>
</evidence>
<dbReference type="PANTHER" id="PTHR41151:SF1">
    <property type="entry name" value="PARTNER OF BURSICON"/>
    <property type="match status" value="1"/>
</dbReference>
<keyword evidence="1" id="KW-1133">Transmembrane helix</keyword>
<protein>
    <recommendedName>
        <fullName evidence="4">Bursicon</fullName>
    </recommendedName>
</protein>
<evidence type="ECO:0000313" key="3">
    <source>
        <dbReference type="Proteomes" id="UP001634394"/>
    </source>
</evidence>
<dbReference type="PANTHER" id="PTHR41151">
    <property type="entry name" value="PARTNER OF BURSICON"/>
    <property type="match status" value="1"/>
</dbReference>
<evidence type="ECO:0000256" key="1">
    <source>
        <dbReference type="SAM" id="Phobius"/>
    </source>
</evidence>
<dbReference type="InterPro" id="IPR029034">
    <property type="entry name" value="Cystine-knot_cytokine"/>
</dbReference>
<sequence>MFIADPKTYIVAVTWTVLFGVCFCVLPNLPGIKNASTCKTETMEMVVTSEEVIKEQTGNTYHVTCSEHIQTTKCEGTCESNATPSVSHFEGLKRVCSCCREGDTVVRDIRLSHCYHGDSEIPGIAITRAVLQPIDCLCQDCTVN</sequence>
<dbReference type="AlphaFoldDB" id="A0ABD3T550"/>
<keyword evidence="3" id="KW-1185">Reference proteome</keyword>
<dbReference type="Proteomes" id="UP001634394">
    <property type="component" value="Unassembled WGS sequence"/>
</dbReference>
<dbReference type="EMBL" id="JBJQND010000019">
    <property type="protein sequence ID" value="KAL3831715.1"/>
    <property type="molecule type" value="Genomic_DNA"/>
</dbReference>
<keyword evidence="1" id="KW-0812">Transmembrane</keyword>